<dbReference type="SUPFAM" id="SSF103473">
    <property type="entry name" value="MFS general substrate transporter"/>
    <property type="match status" value="1"/>
</dbReference>
<dbReference type="Gene3D" id="1.20.1720.10">
    <property type="entry name" value="Multidrug resistance protein D"/>
    <property type="match status" value="1"/>
</dbReference>
<dbReference type="GO" id="GO:1990961">
    <property type="term" value="P:xenobiotic detoxification by transmembrane export across the plasma membrane"/>
    <property type="evidence" value="ECO:0007669"/>
    <property type="project" value="InterPro"/>
</dbReference>
<gene>
    <name evidence="13" type="ORF">TH3_06860</name>
</gene>
<dbReference type="KEGG" id="txi:TH3_06860"/>
<dbReference type="Pfam" id="PF07690">
    <property type="entry name" value="MFS_1"/>
    <property type="match status" value="1"/>
</dbReference>
<dbReference type="RefSeq" id="WP_007090925.1">
    <property type="nucleotide sequence ID" value="NZ_CP004388.1"/>
</dbReference>
<organism evidence="13 14">
    <name type="scientific">Thalassospira xiamenensis M-5 = DSM 17429</name>
    <dbReference type="NCBI Taxonomy" id="1123366"/>
    <lineage>
        <taxon>Bacteria</taxon>
        <taxon>Pseudomonadati</taxon>
        <taxon>Pseudomonadota</taxon>
        <taxon>Alphaproteobacteria</taxon>
        <taxon>Rhodospirillales</taxon>
        <taxon>Thalassospiraceae</taxon>
        <taxon>Thalassospira</taxon>
    </lineage>
</organism>
<accession>A0AB72UBH3</accession>
<dbReference type="InterPro" id="IPR004812">
    <property type="entry name" value="Efflux_drug-R_Bcr/CmlA"/>
</dbReference>
<dbReference type="PROSITE" id="PS50850">
    <property type="entry name" value="MFS"/>
    <property type="match status" value="1"/>
</dbReference>
<dbReference type="InterPro" id="IPR007837">
    <property type="entry name" value="DinB"/>
</dbReference>
<feature type="binding site" evidence="10">
    <location>
        <position position="572"/>
    </location>
    <ligand>
        <name>a divalent metal cation</name>
        <dbReference type="ChEBI" id="CHEBI:60240"/>
    </ligand>
</feature>
<dbReference type="SUPFAM" id="SSF109854">
    <property type="entry name" value="DinB/YfiT-like putative metalloenzymes"/>
    <property type="match status" value="1"/>
</dbReference>
<protein>
    <recommendedName>
        <fullName evidence="11">Bcr/CflA family efflux transporter</fullName>
    </recommendedName>
</protein>
<keyword evidence="5" id="KW-1003">Cell membrane</keyword>
<comment type="similarity">
    <text evidence="2 11">Belongs to the major facilitator superfamily. Bcr/CmlA family.</text>
</comment>
<dbReference type="InterPro" id="IPR034660">
    <property type="entry name" value="DinB/YfiT-like"/>
</dbReference>
<evidence type="ECO:0000256" key="3">
    <source>
        <dbReference type="ARBA" id="ARBA00008635"/>
    </source>
</evidence>
<feature type="transmembrane region" description="Helical" evidence="11">
    <location>
        <begin position="110"/>
        <end position="127"/>
    </location>
</feature>
<dbReference type="Proteomes" id="UP000007127">
    <property type="component" value="Chromosome"/>
</dbReference>
<keyword evidence="7 10" id="KW-0479">Metal-binding</keyword>
<evidence type="ECO:0000256" key="7">
    <source>
        <dbReference type="ARBA" id="ARBA00022723"/>
    </source>
</evidence>
<feature type="domain" description="Major facilitator superfamily (MFS) profile" evidence="12">
    <location>
        <begin position="13"/>
        <end position="400"/>
    </location>
</feature>
<reference evidence="13 14" key="1">
    <citation type="journal article" date="2012" name="J. Bacteriol.">
        <title>Genome sequence of Thalassospira xiamenensis type strain M-5.</title>
        <authorList>
            <person name="Lai Q."/>
            <person name="Shao Z."/>
        </authorList>
    </citation>
    <scope>NUCLEOTIDE SEQUENCE [LARGE SCALE GENOMIC DNA]</scope>
    <source>
        <strain evidence="13 14">M-5</strain>
    </source>
</reference>
<dbReference type="GO" id="GO:0005886">
    <property type="term" value="C:plasma membrane"/>
    <property type="evidence" value="ECO:0007669"/>
    <property type="project" value="UniProtKB-SubCell"/>
</dbReference>
<evidence type="ECO:0000259" key="12">
    <source>
        <dbReference type="PROSITE" id="PS50850"/>
    </source>
</evidence>
<dbReference type="AlphaFoldDB" id="A0AB72UBH3"/>
<feature type="binding site" evidence="10">
    <location>
        <position position="568"/>
    </location>
    <ligand>
        <name>a divalent metal cation</name>
        <dbReference type="ChEBI" id="CHEBI:60240"/>
    </ligand>
</feature>
<keyword evidence="9 11" id="KW-0472">Membrane</keyword>
<dbReference type="InterPro" id="IPR036259">
    <property type="entry name" value="MFS_trans_sf"/>
</dbReference>
<evidence type="ECO:0000256" key="11">
    <source>
        <dbReference type="RuleBase" id="RU365088"/>
    </source>
</evidence>
<keyword evidence="8 11" id="KW-1133">Transmembrane helix</keyword>
<sequence>MANKDASAPINTKRLAILLAALIATAPFAIDTYLPAIPAMAVDFGAPTHNVEVSISMFLIGFALGQLIGGPLSDRVGRRPVALVGLVIYIITSAMIIFVDSSFSLNVMRFIQAIGGGFALVIVGASVRDLFDGKDAARMFALIAVIMMIAPLVAPTVGSALLVYFQWQAIFVLLVIYGSIMLVVVWFKLPETTKLRPRYAGPARRVLWTYLEVLRTRKAVGFMLAHTGASAVMFSFLTDSPFMYIDYFGVSPSQFPYLFGANVIVIVICNRLNNPLLKRLECHQILAIGTGLQLAAVIGLFIAVNVFEPSLYVVVPLVMVAVGMIGLTAPNATAAFMQYFPHIGGTATALMGTIQFATGALAGTIIGQVHDGSLLPATASMLAFGIFANVMVHFVAEAKQIEQPARHKATILLSLPPTKHSQLTPDRSPTKMAKMNFNDYGRAMAKYNIWQNGVLYELCEQIGDAERRRDRGMFFGSIHATLNHLLYIDHRILGILNTGQAEPFNARTIMADDFETLRKMRVETDAAISEFVDSSDHGWQDDIRELMGLDGVTRKLPRQLFLMQLFNHQTHHRSQITSELHKMGLDYGITDVPLTPDLPL</sequence>
<feature type="transmembrane region" description="Helical" evidence="11">
    <location>
        <begin position="257"/>
        <end position="273"/>
    </location>
</feature>
<feature type="transmembrane region" description="Helical" evidence="11">
    <location>
        <begin position="81"/>
        <end position="98"/>
    </location>
</feature>
<feature type="transmembrane region" description="Helical" evidence="11">
    <location>
        <begin position="375"/>
        <end position="396"/>
    </location>
</feature>
<evidence type="ECO:0000313" key="13">
    <source>
        <dbReference type="EMBL" id="AJD51492.1"/>
    </source>
</evidence>
<feature type="transmembrane region" description="Helical" evidence="11">
    <location>
        <begin position="285"/>
        <end position="307"/>
    </location>
</feature>
<keyword evidence="11" id="KW-0997">Cell inner membrane</keyword>
<evidence type="ECO:0000256" key="8">
    <source>
        <dbReference type="ARBA" id="ARBA00022989"/>
    </source>
</evidence>
<dbReference type="EMBL" id="CP004388">
    <property type="protein sequence ID" value="AJD51492.1"/>
    <property type="molecule type" value="Genomic_DNA"/>
</dbReference>
<dbReference type="Pfam" id="PF05163">
    <property type="entry name" value="DinB"/>
    <property type="match status" value="1"/>
</dbReference>
<dbReference type="CDD" id="cd17320">
    <property type="entry name" value="MFS_MdfA_MDR_like"/>
    <property type="match status" value="1"/>
</dbReference>
<evidence type="ECO:0000256" key="6">
    <source>
        <dbReference type="ARBA" id="ARBA00022692"/>
    </source>
</evidence>
<dbReference type="PANTHER" id="PTHR23502:SF132">
    <property type="entry name" value="POLYAMINE TRANSPORTER 2-RELATED"/>
    <property type="match status" value="1"/>
</dbReference>
<feature type="transmembrane region" description="Helical" evidence="11">
    <location>
        <begin position="219"/>
        <end position="237"/>
    </location>
</feature>
<evidence type="ECO:0000256" key="2">
    <source>
        <dbReference type="ARBA" id="ARBA00006236"/>
    </source>
</evidence>
<dbReference type="Gene3D" id="1.20.120.450">
    <property type="entry name" value="dinb family like domain"/>
    <property type="match status" value="1"/>
</dbReference>
<evidence type="ECO:0000256" key="4">
    <source>
        <dbReference type="ARBA" id="ARBA00022448"/>
    </source>
</evidence>
<dbReference type="GO" id="GO:0046872">
    <property type="term" value="F:metal ion binding"/>
    <property type="evidence" value="ECO:0007669"/>
    <property type="project" value="UniProtKB-KW"/>
</dbReference>
<keyword evidence="6 11" id="KW-0812">Transmembrane</keyword>
<comment type="caution">
    <text evidence="11">Lacks conserved residue(s) required for the propagation of feature annotation.</text>
</comment>
<feature type="transmembrane region" description="Helical" evidence="11">
    <location>
        <begin position="349"/>
        <end position="369"/>
    </location>
</feature>
<dbReference type="PROSITE" id="PS00216">
    <property type="entry name" value="SUGAR_TRANSPORT_1"/>
    <property type="match status" value="1"/>
</dbReference>
<dbReference type="InterPro" id="IPR005829">
    <property type="entry name" value="Sugar_transporter_CS"/>
</dbReference>
<feature type="transmembrane region" description="Helical" evidence="11">
    <location>
        <begin position="53"/>
        <end position="69"/>
    </location>
</feature>
<feature type="transmembrane region" description="Helical" evidence="11">
    <location>
        <begin position="139"/>
        <end position="164"/>
    </location>
</feature>
<comment type="similarity">
    <text evidence="3">Belongs to the DinB family.</text>
</comment>
<dbReference type="PANTHER" id="PTHR23502">
    <property type="entry name" value="MAJOR FACILITATOR SUPERFAMILY"/>
    <property type="match status" value="1"/>
</dbReference>
<evidence type="ECO:0000256" key="10">
    <source>
        <dbReference type="PIRSR" id="PIRSR607837-1"/>
    </source>
</evidence>
<feature type="binding site" evidence="10">
    <location>
        <position position="484"/>
    </location>
    <ligand>
        <name>a divalent metal cation</name>
        <dbReference type="ChEBI" id="CHEBI:60240"/>
    </ligand>
</feature>
<evidence type="ECO:0000256" key="9">
    <source>
        <dbReference type="ARBA" id="ARBA00023136"/>
    </source>
</evidence>
<evidence type="ECO:0000256" key="1">
    <source>
        <dbReference type="ARBA" id="ARBA00004651"/>
    </source>
</evidence>
<dbReference type="FunFam" id="1.20.1720.10:FF:000005">
    <property type="entry name" value="Bcr/CflA family efflux transporter"/>
    <property type="match status" value="1"/>
</dbReference>
<dbReference type="InterPro" id="IPR020846">
    <property type="entry name" value="MFS_dom"/>
</dbReference>
<keyword evidence="4 11" id="KW-0813">Transport</keyword>
<name>A0AB72UBH3_9PROT</name>
<comment type="subcellular location">
    <subcellularLocation>
        <location evidence="11">Cell inner membrane</location>
        <topology evidence="11">Multi-pass membrane protein</topology>
    </subcellularLocation>
    <subcellularLocation>
        <location evidence="1">Cell membrane</location>
        <topology evidence="1">Multi-pass membrane protein</topology>
    </subcellularLocation>
</comment>
<dbReference type="GO" id="GO:0042910">
    <property type="term" value="F:xenobiotic transmembrane transporter activity"/>
    <property type="evidence" value="ECO:0007669"/>
    <property type="project" value="InterPro"/>
</dbReference>
<evidence type="ECO:0000256" key="5">
    <source>
        <dbReference type="ARBA" id="ARBA00022475"/>
    </source>
</evidence>
<proteinExistence type="inferred from homology"/>
<dbReference type="GeneID" id="31930064"/>
<dbReference type="InterPro" id="IPR011701">
    <property type="entry name" value="MFS"/>
</dbReference>
<feature type="transmembrane region" description="Helical" evidence="11">
    <location>
        <begin position="313"/>
        <end position="337"/>
    </location>
</feature>
<evidence type="ECO:0000313" key="14">
    <source>
        <dbReference type="Proteomes" id="UP000007127"/>
    </source>
</evidence>
<dbReference type="NCBIfam" id="TIGR00710">
    <property type="entry name" value="efflux_Bcr_CflA"/>
    <property type="match status" value="1"/>
</dbReference>
<feature type="transmembrane region" description="Helical" evidence="11">
    <location>
        <begin position="170"/>
        <end position="189"/>
    </location>
</feature>